<keyword evidence="2" id="KW-1185">Reference proteome</keyword>
<evidence type="ECO:0000313" key="2">
    <source>
        <dbReference type="Proteomes" id="UP000220959"/>
    </source>
</evidence>
<protein>
    <submittedName>
        <fullName evidence="1">Addiction module toxin RelE</fullName>
    </submittedName>
</protein>
<comment type="caution">
    <text evidence="1">The sequence shown here is derived from an EMBL/GenBank/DDBJ whole genome shotgun (WGS) entry which is preliminary data.</text>
</comment>
<dbReference type="Proteomes" id="UP000220959">
    <property type="component" value="Unassembled WGS sequence"/>
</dbReference>
<reference evidence="1 2" key="1">
    <citation type="journal article" date="2017" name="Front. Microbiol.">
        <title>New Insights into the Diversity of the Genus Faecalibacterium.</title>
        <authorList>
            <person name="Benevides L."/>
            <person name="Burman S."/>
            <person name="Martin R."/>
            <person name="Robert V."/>
            <person name="Thomas M."/>
            <person name="Miquel S."/>
            <person name="Chain F."/>
            <person name="Sokol H."/>
            <person name="Bermudez-Humaran L.G."/>
            <person name="Morrison M."/>
            <person name="Langella P."/>
            <person name="Azevedo V.A."/>
            <person name="Chatel J.M."/>
            <person name="Soares S."/>
        </authorList>
    </citation>
    <scope>NUCLEOTIDE SEQUENCE [LARGE SCALE GENOMIC DNA]</scope>
    <source>
        <strain evidence="2">CNCM I-4541</strain>
    </source>
</reference>
<proteinExistence type="predicted"/>
<gene>
    <name evidence="1" type="ORF">CGS49_09625</name>
</gene>
<accession>A0ACC9CWW9</accession>
<sequence>MDQFTVEFYETAAGERPAEEFLDSLDVKMRGKLVMTLKVLQEQGNRLREPYSKHLEDGIFEVRGKVGSDISRVLYFFYYGGRIILTNGFIKKTQKTPRNELEKAKLCRKDFMERFGE</sequence>
<name>A0ACC9CWW9_9FIRM</name>
<organism evidence="1 2">
    <name type="scientific">Faecalibacterium langellae</name>
    <dbReference type="NCBI Taxonomy" id="3435293"/>
    <lineage>
        <taxon>Bacteria</taxon>
        <taxon>Bacillati</taxon>
        <taxon>Bacillota</taxon>
        <taxon>Clostridia</taxon>
        <taxon>Eubacteriales</taxon>
        <taxon>Oscillospiraceae</taxon>
        <taxon>Faecalibacterium</taxon>
    </lineage>
</organism>
<evidence type="ECO:0000313" key="1">
    <source>
        <dbReference type="EMBL" id="PDX60268.1"/>
    </source>
</evidence>
<dbReference type="EMBL" id="NMTR01000021">
    <property type="protein sequence ID" value="PDX60268.1"/>
    <property type="molecule type" value="Genomic_DNA"/>
</dbReference>